<comment type="caution">
    <text evidence="2">The sequence shown here is derived from an EMBL/GenBank/DDBJ whole genome shotgun (WGS) entry which is preliminary data.</text>
</comment>
<sequence>MFQGQTQDGYPINVPFSFHSYNIIKYLGCGSTCVVLLVQDQNSNQLFSAKIMARKDIENRNMVNSICNEVKVLQMINHPHIIKLIEYFEIKNQFEEEYYVIITEYCPNGDLLTYATTNGFKSESEKKKIIQGFLQAIAYLHANGISHGDIKSENILLDQNWSPKLCDFGFCRISAVGDEHNKNGTLYYTAPELFQKGLFDTFKSDIYAIGITLYSLSELQFPFRDGDQNFIVKQIVSGCLSIRSNMDQILKKLVTKCTSMDPKKRPSIEDILHDDYFTCEKQYPCKINNFSTKDWMNIFNEKSNDDDFVFNSFDDMTRYEF</sequence>
<dbReference type="PANTHER" id="PTHR24362">
    <property type="entry name" value="SERINE/THREONINE-PROTEIN KINASE NEK"/>
    <property type="match status" value="1"/>
</dbReference>
<reference evidence="2 3" key="1">
    <citation type="submission" date="2024-04" db="EMBL/GenBank/DDBJ databases">
        <title>Tritrichomonas musculus Genome.</title>
        <authorList>
            <person name="Alves-Ferreira E."/>
            <person name="Grigg M."/>
            <person name="Lorenzi H."/>
            <person name="Galac M."/>
        </authorList>
    </citation>
    <scope>NUCLEOTIDE SEQUENCE [LARGE SCALE GENOMIC DNA]</scope>
    <source>
        <strain evidence="2 3">EAF2021</strain>
    </source>
</reference>
<feature type="domain" description="Protein kinase" evidence="1">
    <location>
        <begin position="21"/>
        <end position="277"/>
    </location>
</feature>
<dbReference type="SUPFAM" id="SSF56112">
    <property type="entry name" value="Protein kinase-like (PK-like)"/>
    <property type="match status" value="1"/>
</dbReference>
<accession>A0ABR2IKW8</accession>
<dbReference type="InterPro" id="IPR000719">
    <property type="entry name" value="Prot_kinase_dom"/>
</dbReference>
<dbReference type="Gene3D" id="1.10.510.10">
    <property type="entry name" value="Transferase(Phosphotransferase) domain 1"/>
    <property type="match status" value="1"/>
</dbReference>
<dbReference type="PROSITE" id="PS00108">
    <property type="entry name" value="PROTEIN_KINASE_ST"/>
    <property type="match status" value="1"/>
</dbReference>
<dbReference type="Pfam" id="PF00069">
    <property type="entry name" value="Pkinase"/>
    <property type="match status" value="1"/>
</dbReference>
<dbReference type="PANTHER" id="PTHR24362:SF309">
    <property type="entry name" value="PROTEIN KINASE DOMAIN-CONTAINING PROTEIN"/>
    <property type="match status" value="1"/>
</dbReference>
<dbReference type="SMART" id="SM00220">
    <property type="entry name" value="S_TKc"/>
    <property type="match status" value="1"/>
</dbReference>
<proteinExistence type="predicted"/>
<dbReference type="InterPro" id="IPR011009">
    <property type="entry name" value="Kinase-like_dom_sf"/>
</dbReference>
<evidence type="ECO:0000313" key="3">
    <source>
        <dbReference type="Proteomes" id="UP001470230"/>
    </source>
</evidence>
<dbReference type="PROSITE" id="PS50011">
    <property type="entry name" value="PROTEIN_KINASE_DOM"/>
    <property type="match status" value="1"/>
</dbReference>
<organism evidence="2 3">
    <name type="scientific">Tritrichomonas musculus</name>
    <dbReference type="NCBI Taxonomy" id="1915356"/>
    <lineage>
        <taxon>Eukaryota</taxon>
        <taxon>Metamonada</taxon>
        <taxon>Parabasalia</taxon>
        <taxon>Tritrichomonadida</taxon>
        <taxon>Tritrichomonadidae</taxon>
        <taxon>Tritrichomonas</taxon>
    </lineage>
</organism>
<gene>
    <name evidence="2" type="ORF">M9Y10_010509</name>
</gene>
<keyword evidence="3" id="KW-1185">Reference proteome</keyword>
<protein>
    <recommendedName>
        <fullName evidence="1">Protein kinase domain-containing protein</fullName>
    </recommendedName>
</protein>
<dbReference type="EMBL" id="JAPFFF010000016">
    <property type="protein sequence ID" value="KAK8864981.1"/>
    <property type="molecule type" value="Genomic_DNA"/>
</dbReference>
<dbReference type="Proteomes" id="UP001470230">
    <property type="component" value="Unassembled WGS sequence"/>
</dbReference>
<name>A0ABR2IKW8_9EUKA</name>
<dbReference type="InterPro" id="IPR008271">
    <property type="entry name" value="Ser/Thr_kinase_AS"/>
</dbReference>
<evidence type="ECO:0000313" key="2">
    <source>
        <dbReference type="EMBL" id="KAK8864981.1"/>
    </source>
</evidence>
<evidence type="ECO:0000259" key="1">
    <source>
        <dbReference type="PROSITE" id="PS50011"/>
    </source>
</evidence>